<keyword evidence="3" id="KW-1185">Reference proteome</keyword>
<evidence type="ECO:0000313" key="3">
    <source>
        <dbReference type="Proteomes" id="UP000887013"/>
    </source>
</evidence>
<sequence>MNFAVFVALQCLFVSGLVSAGDDELERPSNEEVKKILCEEENAETANFAVKCLNTMKFEDYDSLIKGCYKGMDGEITGESIQKWFCATPVNEIDEADECAAKELEAQDKGIEVYINFLLKLIACVEEEMSE</sequence>
<organism evidence="2 3">
    <name type="scientific">Nephila pilipes</name>
    <name type="common">Giant wood spider</name>
    <name type="synonym">Nephila maculata</name>
    <dbReference type="NCBI Taxonomy" id="299642"/>
    <lineage>
        <taxon>Eukaryota</taxon>
        <taxon>Metazoa</taxon>
        <taxon>Ecdysozoa</taxon>
        <taxon>Arthropoda</taxon>
        <taxon>Chelicerata</taxon>
        <taxon>Arachnida</taxon>
        <taxon>Araneae</taxon>
        <taxon>Araneomorphae</taxon>
        <taxon>Entelegynae</taxon>
        <taxon>Araneoidea</taxon>
        <taxon>Nephilidae</taxon>
        <taxon>Nephila</taxon>
    </lineage>
</organism>
<feature type="signal peptide" evidence="1">
    <location>
        <begin position="1"/>
        <end position="20"/>
    </location>
</feature>
<proteinExistence type="predicted"/>
<protein>
    <submittedName>
        <fullName evidence="2">Uncharacterized protein</fullName>
    </submittedName>
</protein>
<name>A0A8X6UTS5_NEPPI</name>
<evidence type="ECO:0000256" key="1">
    <source>
        <dbReference type="SAM" id="SignalP"/>
    </source>
</evidence>
<gene>
    <name evidence="2" type="ORF">NPIL_450121</name>
</gene>
<accession>A0A8X6UTS5</accession>
<comment type="caution">
    <text evidence="2">The sequence shown here is derived from an EMBL/GenBank/DDBJ whole genome shotgun (WGS) entry which is preliminary data.</text>
</comment>
<evidence type="ECO:0000313" key="2">
    <source>
        <dbReference type="EMBL" id="GFU47927.1"/>
    </source>
</evidence>
<feature type="chain" id="PRO_5036458902" evidence="1">
    <location>
        <begin position="21"/>
        <end position="131"/>
    </location>
</feature>
<dbReference type="AlphaFoldDB" id="A0A8X6UTS5"/>
<reference evidence="2" key="1">
    <citation type="submission" date="2020-08" db="EMBL/GenBank/DDBJ databases">
        <title>Multicomponent nature underlies the extraordinary mechanical properties of spider dragline silk.</title>
        <authorList>
            <person name="Kono N."/>
            <person name="Nakamura H."/>
            <person name="Mori M."/>
            <person name="Yoshida Y."/>
            <person name="Ohtoshi R."/>
            <person name="Malay A.D."/>
            <person name="Moran D.A.P."/>
            <person name="Tomita M."/>
            <person name="Numata K."/>
            <person name="Arakawa K."/>
        </authorList>
    </citation>
    <scope>NUCLEOTIDE SEQUENCE</scope>
</reference>
<dbReference type="OrthoDB" id="6428920at2759"/>
<dbReference type="EMBL" id="BMAW01037320">
    <property type="protein sequence ID" value="GFU47927.1"/>
    <property type="molecule type" value="Genomic_DNA"/>
</dbReference>
<keyword evidence="1" id="KW-0732">Signal</keyword>
<dbReference type="Proteomes" id="UP000887013">
    <property type="component" value="Unassembled WGS sequence"/>
</dbReference>